<dbReference type="PANTHER" id="PTHR43126:SF1">
    <property type="entry name" value="D-ALANYL-D-ALANINE DIPEPTIDASE"/>
    <property type="match status" value="1"/>
</dbReference>
<dbReference type="PANTHER" id="PTHR43126">
    <property type="entry name" value="D-ALANYL-D-ALANINE DIPEPTIDASE"/>
    <property type="match status" value="1"/>
</dbReference>
<evidence type="ECO:0000256" key="9">
    <source>
        <dbReference type="HAMAP-Rule" id="MF_01924"/>
    </source>
</evidence>
<proteinExistence type="inferred from homology"/>
<feature type="binding site" evidence="9">
    <location>
        <position position="239"/>
    </location>
    <ligand>
        <name>Zn(2+)</name>
        <dbReference type="ChEBI" id="CHEBI:29105"/>
        <note>catalytic</note>
    </ligand>
</feature>
<evidence type="ECO:0000256" key="2">
    <source>
        <dbReference type="ARBA" id="ARBA00022670"/>
    </source>
</evidence>
<dbReference type="InterPro" id="IPR000755">
    <property type="entry name" value="A_A_dipeptidase"/>
</dbReference>
<evidence type="ECO:0000256" key="8">
    <source>
        <dbReference type="ARBA" id="ARBA00023316"/>
    </source>
</evidence>
<keyword evidence="2 9" id="KW-0645">Protease</keyword>
<evidence type="ECO:0000256" key="1">
    <source>
        <dbReference type="ARBA" id="ARBA00001362"/>
    </source>
</evidence>
<evidence type="ECO:0000256" key="11">
    <source>
        <dbReference type="SAM" id="SignalP"/>
    </source>
</evidence>
<dbReference type="EMBL" id="CP109441">
    <property type="protein sequence ID" value="WUV43128.1"/>
    <property type="molecule type" value="Genomic_DNA"/>
</dbReference>
<keyword evidence="4 9" id="KW-0378">Hydrolase</keyword>
<reference evidence="12" key="1">
    <citation type="submission" date="2022-10" db="EMBL/GenBank/DDBJ databases">
        <title>The complete genomes of actinobacterial strains from the NBC collection.</title>
        <authorList>
            <person name="Joergensen T.S."/>
            <person name="Alvarez Arevalo M."/>
            <person name="Sterndorff E.B."/>
            <person name="Faurdal D."/>
            <person name="Vuksanovic O."/>
            <person name="Mourched A.-S."/>
            <person name="Charusanti P."/>
            <person name="Shaw S."/>
            <person name="Blin K."/>
            <person name="Weber T."/>
        </authorList>
    </citation>
    <scope>NUCLEOTIDE SEQUENCE</scope>
    <source>
        <strain evidence="12">NBC_01482</strain>
    </source>
</reference>
<dbReference type="Gene3D" id="3.30.1380.10">
    <property type="match status" value="1"/>
</dbReference>
<evidence type="ECO:0000256" key="7">
    <source>
        <dbReference type="ARBA" id="ARBA00023049"/>
    </source>
</evidence>
<feature type="active site" description="Proton donor/acceptor" evidence="9">
    <location>
        <position position="236"/>
    </location>
</feature>
<protein>
    <recommendedName>
        <fullName evidence="9 10">D-alanyl-D-alanine dipeptidase</fullName>
        <shortName evidence="9 10">D-Ala-D-Ala dipeptidase</shortName>
        <ecNumber evidence="9 10">3.4.13.22</ecNumber>
    </recommendedName>
</protein>
<name>A0ABZ1YJB4_9NOCA</name>
<feature type="binding site" evidence="9">
    <location>
        <position position="147"/>
    </location>
    <ligand>
        <name>Zn(2+)</name>
        <dbReference type="ChEBI" id="CHEBI:29105"/>
        <note>catalytic</note>
    </ligand>
</feature>
<evidence type="ECO:0000313" key="12">
    <source>
        <dbReference type="EMBL" id="WUV43128.1"/>
    </source>
</evidence>
<dbReference type="Proteomes" id="UP001432062">
    <property type="component" value="Chromosome"/>
</dbReference>
<dbReference type="PROSITE" id="PS51257">
    <property type="entry name" value="PROKAR_LIPOPROTEIN"/>
    <property type="match status" value="1"/>
</dbReference>
<dbReference type="RefSeq" id="WP_329405675.1">
    <property type="nucleotide sequence ID" value="NZ_CP109441.1"/>
</dbReference>
<feature type="site" description="Transition state stabilizer" evidence="9">
    <location>
        <position position="102"/>
    </location>
</feature>
<keyword evidence="3 9" id="KW-0479">Metal-binding</keyword>
<evidence type="ECO:0000256" key="3">
    <source>
        <dbReference type="ARBA" id="ARBA00022723"/>
    </source>
</evidence>
<evidence type="ECO:0000256" key="5">
    <source>
        <dbReference type="ARBA" id="ARBA00022833"/>
    </source>
</evidence>
<accession>A0ABZ1YJB4</accession>
<keyword evidence="7 9" id="KW-0482">Metalloprotease</keyword>
<dbReference type="EC" id="3.4.13.22" evidence="9 10"/>
<dbReference type="SUPFAM" id="SSF55166">
    <property type="entry name" value="Hedgehog/DD-peptidase"/>
    <property type="match status" value="1"/>
</dbReference>
<dbReference type="Pfam" id="PF01427">
    <property type="entry name" value="Peptidase_M15"/>
    <property type="match status" value="2"/>
</dbReference>
<evidence type="ECO:0000256" key="10">
    <source>
        <dbReference type="PIRNR" id="PIRNR026671"/>
    </source>
</evidence>
<keyword evidence="5 9" id="KW-0862">Zinc</keyword>
<keyword evidence="11" id="KW-0732">Signal</keyword>
<keyword evidence="13" id="KW-1185">Reference proteome</keyword>
<gene>
    <name evidence="12" type="ORF">OG563_28315</name>
</gene>
<dbReference type="CDD" id="cd14817">
    <property type="entry name" value="D-Ala-D-Ala_dipeptidase_VanX"/>
    <property type="match status" value="1"/>
</dbReference>
<evidence type="ECO:0000256" key="6">
    <source>
        <dbReference type="ARBA" id="ARBA00022997"/>
    </source>
</evidence>
<organism evidence="12 13">
    <name type="scientific">Nocardia vinacea</name>
    <dbReference type="NCBI Taxonomy" id="96468"/>
    <lineage>
        <taxon>Bacteria</taxon>
        <taxon>Bacillati</taxon>
        <taxon>Actinomycetota</taxon>
        <taxon>Actinomycetes</taxon>
        <taxon>Mycobacteriales</taxon>
        <taxon>Nocardiaceae</taxon>
        <taxon>Nocardia</taxon>
    </lineage>
</organism>
<keyword evidence="6 9" id="KW-0224">Dipeptidase</keyword>
<comment type="function">
    <text evidence="9 10">Catalyzes hydrolysis of the D-alanyl-D-alanine dipeptide.</text>
</comment>
<dbReference type="InterPro" id="IPR009045">
    <property type="entry name" value="Zn_M74/Hedgehog-like"/>
</dbReference>
<dbReference type="HAMAP" id="MF_01924">
    <property type="entry name" value="A_A_dipeptidase"/>
    <property type="match status" value="1"/>
</dbReference>
<feature type="chain" id="PRO_5045073593" description="D-alanyl-D-alanine dipeptidase" evidence="11">
    <location>
        <begin position="23"/>
        <end position="257"/>
    </location>
</feature>
<keyword evidence="8 10" id="KW-0961">Cell wall biogenesis/degradation</keyword>
<evidence type="ECO:0000256" key="4">
    <source>
        <dbReference type="ARBA" id="ARBA00022801"/>
    </source>
</evidence>
<feature type="binding site" evidence="9">
    <location>
        <position position="154"/>
    </location>
    <ligand>
        <name>Zn(2+)</name>
        <dbReference type="ChEBI" id="CHEBI:29105"/>
        <note>catalytic</note>
    </ligand>
</feature>
<comment type="catalytic activity">
    <reaction evidence="1 9 10">
        <text>D-alanyl-D-alanine + H2O = 2 D-alanine</text>
        <dbReference type="Rhea" id="RHEA:20661"/>
        <dbReference type="ChEBI" id="CHEBI:15377"/>
        <dbReference type="ChEBI" id="CHEBI:57416"/>
        <dbReference type="ChEBI" id="CHEBI:57822"/>
        <dbReference type="EC" id="3.4.13.22"/>
    </reaction>
</comment>
<dbReference type="PIRSF" id="PIRSF026671">
    <property type="entry name" value="AA_dipeptidase"/>
    <property type="match status" value="1"/>
</dbReference>
<comment type="similarity">
    <text evidence="9 10">Belongs to the peptidase M15D family.</text>
</comment>
<feature type="signal peptide" evidence="11">
    <location>
        <begin position="1"/>
        <end position="22"/>
    </location>
</feature>
<sequence length="257" mass="28387">MRGIRFCSVVLAAIAAVGVAGCGDKPSSPVADESAFVSVTELDPTIIVDARYFGEHNFIGGRINGYEAPKCLLTKEAAAALAEVQLELRPMGLGLKTYDCYRPQRAVDQFVSWAKDLGDTKMRAEFYPTVDKANLFRDGYIAEKSGHSRGSTLDLTIVALPPADQEQYHGGDPLRACTLPADQRFRDNSLDFGTGYDCFDPLAHTANPAPSATQRALRELLTTLMDEHGFKSLPEEWWHFTLKSEPFPNTYFDFPIQ</sequence>
<evidence type="ECO:0000313" key="13">
    <source>
        <dbReference type="Proteomes" id="UP001432062"/>
    </source>
</evidence>
<comment type="cofactor">
    <cofactor evidence="9">
        <name>Zn(2+)</name>
        <dbReference type="ChEBI" id="CHEBI:29105"/>
    </cofactor>
    <text evidence="9">Binds 1 zinc ion per subunit.</text>
</comment>